<dbReference type="AlphaFoldDB" id="A0A699RGR4"/>
<organism evidence="1">
    <name type="scientific">Tanacetum cinerariifolium</name>
    <name type="common">Dalmatian daisy</name>
    <name type="synonym">Chrysanthemum cinerariifolium</name>
    <dbReference type="NCBI Taxonomy" id="118510"/>
    <lineage>
        <taxon>Eukaryota</taxon>
        <taxon>Viridiplantae</taxon>
        <taxon>Streptophyta</taxon>
        <taxon>Embryophyta</taxon>
        <taxon>Tracheophyta</taxon>
        <taxon>Spermatophyta</taxon>
        <taxon>Magnoliopsida</taxon>
        <taxon>eudicotyledons</taxon>
        <taxon>Gunneridae</taxon>
        <taxon>Pentapetalae</taxon>
        <taxon>asterids</taxon>
        <taxon>campanulids</taxon>
        <taxon>Asterales</taxon>
        <taxon>Asteraceae</taxon>
        <taxon>Asteroideae</taxon>
        <taxon>Anthemideae</taxon>
        <taxon>Anthemidinae</taxon>
        <taxon>Tanacetum</taxon>
    </lineage>
</organism>
<protein>
    <submittedName>
        <fullName evidence="1">Uncharacterized protein</fullName>
    </submittedName>
</protein>
<reference evidence="1" key="1">
    <citation type="journal article" date="2019" name="Sci. Rep.">
        <title>Draft genome of Tanacetum cinerariifolium, the natural source of mosquito coil.</title>
        <authorList>
            <person name="Yamashiro T."/>
            <person name="Shiraishi A."/>
            <person name="Satake H."/>
            <person name="Nakayama K."/>
        </authorList>
    </citation>
    <scope>NUCLEOTIDE SEQUENCE</scope>
</reference>
<name>A0A699RGR4_TANCI</name>
<proteinExistence type="predicted"/>
<dbReference type="EMBL" id="BKCJ011088143">
    <property type="protein sequence ID" value="GFC83182.1"/>
    <property type="molecule type" value="Genomic_DNA"/>
</dbReference>
<gene>
    <name evidence="1" type="ORF">Tci_855152</name>
</gene>
<sequence length="73" mass="8187">MNTACDQVEFRRISLTGFRSCASHSQTGASQSRQSTDEIILDDLLALDSRVRFDLGDWRLEQTATFSISTNSE</sequence>
<evidence type="ECO:0000313" key="1">
    <source>
        <dbReference type="EMBL" id="GFC83182.1"/>
    </source>
</evidence>
<accession>A0A699RGR4</accession>
<comment type="caution">
    <text evidence="1">The sequence shown here is derived from an EMBL/GenBank/DDBJ whole genome shotgun (WGS) entry which is preliminary data.</text>
</comment>